<sequence length="95" mass="9773">MNVIVVSYVPGSDLLVSLAVDRPPRPGDVLHVDDRSVRVLRAIPLVAVHGHAYSVVVAELPASAGDTFPLEGESRVATEGHTSLGLAGGSALPPT</sequence>
<protein>
    <submittedName>
        <fullName evidence="1">Uncharacterized protein</fullName>
    </submittedName>
</protein>
<evidence type="ECO:0000313" key="1">
    <source>
        <dbReference type="EMBL" id="MBB3229858.1"/>
    </source>
</evidence>
<evidence type="ECO:0000313" key="2">
    <source>
        <dbReference type="Proteomes" id="UP000518892"/>
    </source>
</evidence>
<dbReference type="RefSeq" id="WP_183382331.1">
    <property type="nucleotide sequence ID" value="NZ_JACHXR010000001.1"/>
</dbReference>
<reference evidence="1 2" key="1">
    <citation type="submission" date="2020-08" db="EMBL/GenBank/DDBJ databases">
        <title>Genomic Encyclopedia of Type Strains, Phase III (KMG-III): the genomes of soil and plant-associated and newly described type strains.</title>
        <authorList>
            <person name="Whitman W."/>
        </authorList>
    </citation>
    <scope>NUCLEOTIDE SEQUENCE [LARGE SCALE GENOMIC DNA]</scope>
    <source>
        <strain evidence="1 2">CECT 7744</strain>
    </source>
</reference>
<comment type="caution">
    <text evidence="1">The sequence shown here is derived from an EMBL/GenBank/DDBJ whole genome shotgun (WGS) entry which is preliminary data.</text>
</comment>
<gene>
    <name evidence="1" type="ORF">FHR97_000673</name>
</gene>
<proteinExistence type="predicted"/>
<keyword evidence="2" id="KW-1185">Reference proteome</keyword>
<dbReference type="Proteomes" id="UP000518892">
    <property type="component" value="Unassembled WGS sequence"/>
</dbReference>
<organism evidence="1 2">
    <name type="scientific">Halomonas stenophila</name>
    <dbReference type="NCBI Taxonomy" id="795312"/>
    <lineage>
        <taxon>Bacteria</taxon>
        <taxon>Pseudomonadati</taxon>
        <taxon>Pseudomonadota</taxon>
        <taxon>Gammaproteobacteria</taxon>
        <taxon>Oceanospirillales</taxon>
        <taxon>Halomonadaceae</taxon>
        <taxon>Halomonas</taxon>
    </lineage>
</organism>
<accession>A0A7W5HKC2</accession>
<name>A0A7W5HKC2_9GAMM</name>
<dbReference type="EMBL" id="JACHXR010000001">
    <property type="protein sequence ID" value="MBB3229858.1"/>
    <property type="molecule type" value="Genomic_DNA"/>
</dbReference>
<dbReference type="AlphaFoldDB" id="A0A7W5HKC2"/>